<proteinExistence type="predicted"/>
<dbReference type="PROSITE" id="PS51336">
    <property type="entry name" value="DM10"/>
    <property type="match status" value="3"/>
</dbReference>
<keyword evidence="5" id="KW-0206">Cytoskeleton</keyword>
<dbReference type="InterPro" id="IPR006602">
    <property type="entry name" value="DM10_dom"/>
</dbReference>
<evidence type="ECO:0000256" key="6">
    <source>
        <dbReference type="ARBA" id="ARBA00023273"/>
    </source>
</evidence>
<sequence length="576" mass="65310">MEGEEQQQQQQDVKLQPEIPKQAQVVVPKLNLGSVPLLPGFRTHRDVDRLQPWHGKKSFNCTERLERKDVPEPDLVFHVHGKYSAKPTAPTREEDEKERFKTSQQLMFMTPKSPRNMQRPFSRRNGRDKWLVHDREVLRFFLYFKEAVPESPAENFRVRKLTLLFYRSDDTVQILEPKEENSGLTQGAFLAKTPIKSLPGPSGTSPLTVNDLIVGYRLHLFGRTFMIVDVDAKTRRFFTDELGFSQPSALPYPKDPRALQLEKAQSPLRVAKVPKPDSLKQFLKFGDKALVFNCLWDDSAAECGDKRTFNLSFFLADHTIEIKETFKPNSGREGFSKFLTRNVVLNPATGQSYGLADLRCGATLDINGRPFLLLSCDSFTTQFYAKHNLGAQVPVRVEHKPKVLPRMPVPPYNGYGTEQDSLGSFYHLVPKPPRQNFERIKQFGNQCFHIRCELVTDIPQELGRTFDLSFHLADQTLALFEPVKRNSGITGGKFLERGSYVNTATGQKVTEADLGVALKTAIDKRNGLAPADDDTDVVTILSRTYKVLSADDFTYGFFEITPPSQPPQEEATPQTK</sequence>
<gene>
    <name evidence="8" type="ORF">SCF082_LOCUS6166</name>
</gene>
<keyword evidence="9" id="KW-1185">Reference proteome</keyword>
<dbReference type="Gene3D" id="2.30.29.170">
    <property type="match status" value="3"/>
</dbReference>
<evidence type="ECO:0000256" key="3">
    <source>
        <dbReference type="ARBA" id="ARBA00022490"/>
    </source>
</evidence>
<dbReference type="Proteomes" id="UP001642464">
    <property type="component" value="Unassembled WGS sequence"/>
</dbReference>
<evidence type="ECO:0000256" key="1">
    <source>
        <dbReference type="ARBA" id="ARBA00004138"/>
    </source>
</evidence>
<feature type="domain" description="DM10" evidence="7">
    <location>
        <begin position="134"/>
        <end position="242"/>
    </location>
</feature>
<keyword evidence="4" id="KW-0677">Repeat</keyword>
<keyword evidence="3" id="KW-0963">Cytoplasm</keyword>
<evidence type="ECO:0000256" key="2">
    <source>
        <dbReference type="ARBA" id="ARBA00004245"/>
    </source>
</evidence>
<dbReference type="InterPro" id="IPR040193">
    <property type="entry name" value="EFHC1/EFHC2/EFHB"/>
</dbReference>
<comment type="subcellular location">
    <subcellularLocation>
        <location evidence="1">Cell projection</location>
        <location evidence="1">Cilium</location>
    </subcellularLocation>
    <subcellularLocation>
        <location evidence="2">Cytoplasm</location>
        <location evidence="2">Cytoskeleton</location>
    </subcellularLocation>
</comment>
<dbReference type="SMART" id="SM00676">
    <property type="entry name" value="DM10"/>
    <property type="match status" value="3"/>
</dbReference>
<evidence type="ECO:0000259" key="7">
    <source>
        <dbReference type="PROSITE" id="PS51336"/>
    </source>
</evidence>
<dbReference type="EMBL" id="CAXAMM010003373">
    <property type="protein sequence ID" value="CAK8999685.1"/>
    <property type="molecule type" value="Genomic_DNA"/>
</dbReference>
<organism evidence="8 9">
    <name type="scientific">Durusdinium trenchii</name>
    <dbReference type="NCBI Taxonomy" id="1381693"/>
    <lineage>
        <taxon>Eukaryota</taxon>
        <taxon>Sar</taxon>
        <taxon>Alveolata</taxon>
        <taxon>Dinophyceae</taxon>
        <taxon>Suessiales</taxon>
        <taxon>Symbiodiniaceae</taxon>
        <taxon>Durusdinium</taxon>
    </lineage>
</organism>
<evidence type="ECO:0000313" key="9">
    <source>
        <dbReference type="Proteomes" id="UP001642464"/>
    </source>
</evidence>
<name>A0ABP0IAS3_9DINO</name>
<protein>
    <submittedName>
        <fullName evidence="8">EF-hand domain-containing family member C2</fullName>
    </submittedName>
</protein>
<accession>A0ABP0IAS3</accession>
<dbReference type="Pfam" id="PF06565">
    <property type="entry name" value="DM10_dom"/>
    <property type="match status" value="3"/>
</dbReference>
<dbReference type="PANTHER" id="PTHR12086:SF9">
    <property type="entry name" value="EF-HAND DOMAIN-CONTAINING PROTEIN 1"/>
    <property type="match status" value="1"/>
</dbReference>
<evidence type="ECO:0000256" key="5">
    <source>
        <dbReference type="ARBA" id="ARBA00023212"/>
    </source>
</evidence>
<reference evidence="8 9" key="1">
    <citation type="submission" date="2024-02" db="EMBL/GenBank/DDBJ databases">
        <authorList>
            <person name="Chen Y."/>
            <person name="Shah S."/>
            <person name="Dougan E. K."/>
            <person name="Thang M."/>
            <person name="Chan C."/>
        </authorList>
    </citation>
    <scope>NUCLEOTIDE SEQUENCE [LARGE SCALE GENOMIC DNA]</scope>
</reference>
<feature type="domain" description="DM10" evidence="7">
    <location>
        <begin position="286"/>
        <end position="388"/>
    </location>
</feature>
<keyword evidence="6" id="KW-0966">Cell projection</keyword>
<comment type="caution">
    <text evidence="8">The sequence shown here is derived from an EMBL/GenBank/DDBJ whole genome shotgun (WGS) entry which is preliminary data.</text>
</comment>
<dbReference type="PANTHER" id="PTHR12086">
    <property type="entry name" value="EF-HAND DOMAIN C-TERMINAL CONTAINING PROTEIN"/>
    <property type="match status" value="1"/>
</dbReference>
<feature type="domain" description="DM10" evidence="7">
    <location>
        <begin position="444"/>
        <end position="562"/>
    </location>
</feature>
<evidence type="ECO:0000313" key="8">
    <source>
        <dbReference type="EMBL" id="CAK8999685.1"/>
    </source>
</evidence>
<evidence type="ECO:0000256" key="4">
    <source>
        <dbReference type="ARBA" id="ARBA00022737"/>
    </source>
</evidence>